<dbReference type="Proteomes" id="UP000532440">
    <property type="component" value="Unassembled WGS sequence"/>
</dbReference>
<comment type="similarity">
    <text evidence="1">Belongs to the 'phage' integrase family.</text>
</comment>
<dbReference type="GO" id="GO:0015074">
    <property type="term" value="P:DNA integration"/>
    <property type="evidence" value="ECO:0007669"/>
    <property type="project" value="UniProtKB-KW"/>
</dbReference>
<protein>
    <submittedName>
        <fullName evidence="6">Integrase</fullName>
    </submittedName>
</protein>
<proteinExistence type="inferred from homology"/>
<dbReference type="InterPro" id="IPR013762">
    <property type="entry name" value="Integrase-like_cat_sf"/>
</dbReference>
<evidence type="ECO:0000313" key="6">
    <source>
        <dbReference type="EMBL" id="MBB5271511.1"/>
    </source>
</evidence>
<dbReference type="Pfam" id="PF00589">
    <property type="entry name" value="Phage_integrase"/>
    <property type="match status" value="1"/>
</dbReference>
<dbReference type="GO" id="GO:0006310">
    <property type="term" value="P:DNA recombination"/>
    <property type="evidence" value="ECO:0007669"/>
    <property type="project" value="UniProtKB-KW"/>
</dbReference>
<evidence type="ECO:0000313" key="7">
    <source>
        <dbReference type="Proteomes" id="UP000532440"/>
    </source>
</evidence>
<dbReference type="PANTHER" id="PTHR30349:SF41">
    <property type="entry name" value="INTEGRASE_RECOMBINASE PROTEIN MJ0367-RELATED"/>
    <property type="match status" value="1"/>
</dbReference>
<dbReference type="InterPro" id="IPR011010">
    <property type="entry name" value="DNA_brk_join_enz"/>
</dbReference>
<gene>
    <name evidence="6" type="ORF">HNQ70_001521</name>
</gene>
<keyword evidence="7" id="KW-1185">Reference proteome</keyword>
<feature type="domain" description="Tyr recombinase" evidence="5">
    <location>
        <begin position="184"/>
        <end position="389"/>
    </location>
</feature>
<keyword evidence="2" id="KW-0229">DNA integration</keyword>
<evidence type="ECO:0000256" key="4">
    <source>
        <dbReference type="ARBA" id="ARBA00023172"/>
    </source>
</evidence>
<dbReference type="PROSITE" id="PS51898">
    <property type="entry name" value="TYR_RECOMBINASE"/>
    <property type="match status" value="1"/>
</dbReference>
<evidence type="ECO:0000256" key="2">
    <source>
        <dbReference type="ARBA" id="ARBA00022908"/>
    </source>
</evidence>
<dbReference type="GO" id="GO:0003677">
    <property type="term" value="F:DNA binding"/>
    <property type="evidence" value="ECO:0007669"/>
    <property type="project" value="UniProtKB-KW"/>
</dbReference>
<dbReference type="PANTHER" id="PTHR30349">
    <property type="entry name" value="PHAGE INTEGRASE-RELATED"/>
    <property type="match status" value="1"/>
</dbReference>
<evidence type="ECO:0000256" key="1">
    <source>
        <dbReference type="ARBA" id="ARBA00008857"/>
    </source>
</evidence>
<keyword evidence="4" id="KW-0233">DNA recombination</keyword>
<name>A0A7W8M7Z6_9BURK</name>
<dbReference type="SUPFAM" id="SSF56349">
    <property type="entry name" value="DNA breaking-rejoining enzymes"/>
    <property type="match status" value="1"/>
</dbReference>
<dbReference type="AlphaFoldDB" id="A0A7W8M7Z6"/>
<evidence type="ECO:0000256" key="3">
    <source>
        <dbReference type="ARBA" id="ARBA00023125"/>
    </source>
</evidence>
<sequence>MALARQKPSGKWEIGLRHPSLPGGRKYFTFDTEAEANAYAEQWRLMKLAGIDPPAELLKPKAQTDATLAQVVRAWANSGHAAPTQQSALGSLVMEVGAVKLQDATYAWLTTYLQRLKVEKNLSPGSIRHRIQALGRCIDEWMRHHPEVVMQNPTRLLPKGYSGYNERDKTLVEAAGKAPKADVSRDRRLLPGEEDKIVFVLSGGQMPGKPRGLQLLGGNALLTMFLVIVNTGMRLKEAYTLRRGQVDLDAKVIRVQSSKQWRGKVAYRDVPMRPEVHAALVKYLSTRTMLPSAWLFPFMEEEPGITMKKVSQRLSFRFKLAFEYAGIKGLREHDLRHEATCRWLEMRDATGNWMFRLEEVNRVMGWAANSTMAQRYASFRGVDLAARMWATPAGEGARGAAA</sequence>
<dbReference type="EMBL" id="JACHGB010000003">
    <property type="protein sequence ID" value="MBB5271511.1"/>
    <property type="molecule type" value="Genomic_DNA"/>
</dbReference>
<keyword evidence="3" id="KW-0238">DNA-binding</keyword>
<dbReference type="RefSeq" id="WP_183965953.1">
    <property type="nucleotide sequence ID" value="NZ_BAABEW010000001.1"/>
</dbReference>
<organism evidence="6 7">
    <name type="scientific">Quisquiliibacterium transsilvanicum</name>
    <dbReference type="NCBI Taxonomy" id="1549638"/>
    <lineage>
        <taxon>Bacteria</taxon>
        <taxon>Pseudomonadati</taxon>
        <taxon>Pseudomonadota</taxon>
        <taxon>Betaproteobacteria</taxon>
        <taxon>Burkholderiales</taxon>
        <taxon>Burkholderiaceae</taxon>
        <taxon>Quisquiliibacterium</taxon>
    </lineage>
</organism>
<dbReference type="InterPro" id="IPR050090">
    <property type="entry name" value="Tyrosine_recombinase_XerCD"/>
</dbReference>
<dbReference type="InterPro" id="IPR002104">
    <property type="entry name" value="Integrase_catalytic"/>
</dbReference>
<dbReference type="Gene3D" id="1.10.443.10">
    <property type="entry name" value="Intergrase catalytic core"/>
    <property type="match status" value="1"/>
</dbReference>
<accession>A0A7W8M7Z6</accession>
<evidence type="ECO:0000259" key="5">
    <source>
        <dbReference type="PROSITE" id="PS51898"/>
    </source>
</evidence>
<reference evidence="6 7" key="1">
    <citation type="submission" date="2020-08" db="EMBL/GenBank/DDBJ databases">
        <title>Genomic Encyclopedia of Type Strains, Phase IV (KMG-IV): sequencing the most valuable type-strain genomes for metagenomic binning, comparative biology and taxonomic classification.</title>
        <authorList>
            <person name="Goeker M."/>
        </authorList>
    </citation>
    <scope>NUCLEOTIDE SEQUENCE [LARGE SCALE GENOMIC DNA]</scope>
    <source>
        <strain evidence="6 7">DSM 29781</strain>
    </source>
</reference>
<comment type="caution">
    <text evidence="6">The sequence shown here is derived from an EMBL/GenBank/DDBJ whole genome shotgun (WGS) entry which is preliminary data.</text>
</comment>